<reference evidence="1 2" key="2">
    <citation type="journal article" date="2022" name="Mol. Ecol. Resour.">
        <title>The genomes of chicory, endive, great burdock and yacon provide insights into Asteraceae paleo-polyploidization history and plant inulin production.</title>
        <authorList>
            <person name="Fan W."/>
            <person name="Wang S."/>
            <person name="Wang H."/>
            <person name="Wang A."/>
            <person name="Jiang F."/>
            <person name="Liu H."/>
            <person name="Zhao H."/>
            <person name="Xu D."/>
            <person name="Zhang Y."/>
        </authorList>
    </citation>
    <scope>NUCLEOTIDE SEQUENCE [LARGE SCALE GENOMIC DNA]</scope>
    <source>
        <strain evidence="2">cv. Niubang</strain>
    </source>
</reference>
<dbReference type="Proteomes" id="UP001055879">
    <property type="component" value="Linkage Group LG05"/>
</dbReference>
<name>A0ACB9BZQ6_ARCLA</name>
<reference evidence="2" key="1">
    <citation type="journal article" date="2022" name="Mol. Ecol. Resour.">
        <title>The genomes of chicory, endive, great burdock and yacon provide insights into Asteraceae palaeo-polyploidization history and plant inulin production.</title>
        <authorList>
            <person name="Fan W."/>
            <person name="Wang S."/>
            <person name="Wang H."/>
            <person name="Wang A."/>
            <person name="Jiang F."/>
            <person name="Liu H."/>
            <person name="Zhao H."/>
            <person name="Xu D."/>
            <person name="Zhang Y."/>
        </authorList>
    </citation>
    <scope>NUCLEOTIDE SEQUENCE [LARGE SCALE GENOMIC DNA]</scope>
    <source>
        <strain evidence="2">cv. Niubang</strain>
    </source>
</reference>
<protein>
    <submittedName>
        <fullName evidence="1">Uncharacterized protein</fullName>
    </submittedName>
</protein>
<evidence type="ECO:0000313" key="1">
    <source>
        <dbReference type="EMBL" id="KAI3727496.1"/>
    </source>
</evidence>
<accession>A0ACB9BZQ6</accession>
<comment type="caution">
    <text evidence="1">The sequence shown here is derived from an EMBL/GenBank/DDBJ whole genome shotgun (WGS) entry which is preliminary data.</text>
</comment>
<gene>
    <name evidence="1" type="ORF">L6452_16112</name>
</gene>
<sequence>MNLLNHDTYGLSICMRYDDSKEWLNMWHDQHIAFSNQLETAPKAFDILAPIMKISSVSTNGLSFYSSNIVSKRVRCCCTSRAPRFVSKGCKLVGCGSALPNLQVSNDDLAKIIDASDEWIFSRTGIRNRRILSGKESMTSLAVEASKKALQMAEVEPDDVDLILLCSSTPEDLLGGAPMIQKKLGCKGNPPAFDIRAACSGFILGLVSASCYIRGGGFKNVLVIGADCISRYVDWTDKKTCVLFGDGAGAVLVQACDIEEDGLFDFDLHTDGNGNRHLNSGINQSETNLANASVMGFPTTHSSISHIQMNGPEVFRFAVKAVPQTIEASLAKAGLKLSDMDWLLMHQANQRIIDSIAAELEFPKDKVISNLENYGNTSAASIPLALDEAVRSGRVKQGQTIMTAGYGAGLTWASTIMRWG</sequence>
<evidence type="ECO:0000313" key="2">
    <source>
        <dbReference type="Proteomes" id="UP001055879"/>
    </source>
</evidence>
<dbReference type="EMBL" id="CM042051">
    <property type="protein sequence ID" value="KAI3727496.1"/>
    <property type="molecule type" value="Genomic_DNA"/>
</dbReference>
<proteinExistence type="predicted"/>
<keyword evidence="2" id="KW-1185">Reference proteome</keyword>
<organism evidence="1 2">
    <name type="scientific">Arctium lappa</name>
    <name type="common">Greater burdock</name>
    <name type="synonym">Lappa major</name>
    <dbReference type="NCBI Taxonomy" id="4217"/>
    <lineage>
        <taxon>Eukaryota</taxon>
        <taxon>Viridiplantae</taxon>
        <taxon>Streptophyta</taxon>
        <taxon>Embryophyta</taxon>
        <taxon>Tracheophyta</taxon>
        <taxon>Spermatophyta</taxon>
        <taxon>Magnoliopsida</taxon>
        <taxon>eudicotyledons</taxon>
        <taxon>Gunneridae</taxon>
        <taxon>Pentapetalae</taxon>
        <taxon>asterids</taxon>
        <taxon>campanulids</taxon>
        <taxon>Asterales</taxon>
        <taxon>Asteraceae</taxon>
        <taxon>Carduoideae</taxon>
        <taxon>Cardueae</taxon>
        <taxon>Arctiinae</taxon>
        <taxon>Arctium</taxon>
    </lineage>
</organism>